<dbReference type="SUPFAM" id="SSF51445">
    <property type="entry name" value="(Trans)glycosidases"/>
    <property type="match status" value="2"/>
</dbReference>
<evidence type="ECO:0000256" key="11">
    <source>
        <dbReference type="PROSITE-ProRule" id="PRU00591"/>
    </source>
</evidence>
<evidence type="ECO:0000256" key="12">
    <source>
        <dbReference type="SAM" id="MobiDB-lite"/>
    </source>
</evidence>
<dbReference type="Pfam" id="PF19127">
    <property type="entry name" value="Choline_bind_3"/>
    <property type="match status" value="5"/>
</dbReference>
<evidence type="ECO:0000256" key="13">
    <source>
        <dbReference type="SAM" id="SignalP"/>
    </source>
</evidence>
<comment type="similarity">
    <text evidence="3">Belongs to the glycosyl hydrolase 70 family.</text>
</comment>
<dbReference type="Pfam" id="PF02324">
    <property type="entry name" value="Glyco_hydro_70"/>
    <property type="match status" value="1"/>
</dbReference>
<evidence type="ECO:0000256" key="8">
    <source>
        <dbReference type="ARBA" id="ARBA00022737"/>
    </source>
</evidence>
<keyword evidence="8" id="KW-0677">Repeat</keyword>
<evidence type="ECO:0000313" key="15">
    <source>
        <dbReference type="EMBL" id="CDO16964.1"/>
    </source>
</evidence>
<evidence type="ECO:0000256" key="9">
    <source>
        <dbReference type="ARBA" id="ARBA00029911"/>
    </source>
</evidence>
<evidence type="ECO:0000256" key="2">
    <source>
        <dbReference type="ARBA" id="ARBA00003243"/>
    </source>
</evidence>
<feature type="domain" description="Glycoside hydrolase family 70 catalytic" evidence="14">
    <location>
        <begin position="318"/>
        <end position="1122"/>
    </location>
</feature>
<dbReference type="NCBIfam" id="TIGR03715">
    <property type="entry name" value="KxYKxGKxW"/>
    <property type="match status" value="1"/>
</dbReference>
<dbReference type="GO" id="GO:0047849">
    <property type="term" value="F:dextransucrase activity"/>
    <property type="evidence" value="ECO:0007669"/>
    <property type="project" value="UniProtKB-EC"/>
</dbReference>
<name>A0A060RJ34_9STRE</name>
<dbReference type="GO" id="GO:0009250">
    <property type="term" value="P:glucan biosynthetic process"/>
    <property type="evidence" value="ECO:0007669"/>
    <property type="project" value="InterPro"/>
</dbReference>
<gene>
    <name evidence="15" type="ORF">BN963_SGAL_00143</name>
</gene>
<dbReference type="EC" id="2.4.1.5" evidence="4"/>
<feature type="region of interest" description="Disordered" evidence="12">
    <location>
        <begin position="49"/>
        <end position="204"/>
    </location>
</feature>
<dbReference type="Gene3D" id="2.10.270.10">
    <property type="entry name" value="Cholin Binding"/>
    <property type="match status" value="4"/>
</dbReference>
<evidence type="ECO:0000256" key="6">
    <source>
        <dbReference type="ARBA" id="ARBA00022679"/>
    </source>
</evidence>
<feature type="repeat" description="Cell wall-binding" evidence="11">
    <location>
        <begin position="1275"/>
        <end position="1294"/>
    </location>
</feature>
<dbReference type="InterPro" id="IPR003318">
    <property type="entry name" value="Glyco_hydro70cat"/>
</dbReference>
<dbReference type="Gene3D" id="2.30.30.20">
    <property type="entry name" value="Aspartate carbamoyltransferase regulatory subunit, C-terminal domain"/>
    <property type="match status" value="1"/>
</dbReference>
<dbReference type="NCBIfam" id="TIGR04035">
    <property type="entry name" value="glucan_65_rpt"/>
    <property type="match status" value="5"/>
</dbReference>
<evidence type="ECO:0000256" key="5">
    <source>
        <dbReference type="ARBA" id="ARBA00022676"/>
    </source>
</evidence>
<evidence type="ECO:0000313" key="16">
    <source>
        <dbReference type="Proteomes" id="UP000027584"/>
    </source>
</evidence>
<keyword evidence="5" id="KW-0328">Glycosyltransferase</keyword>
<feature type="compositionally biased region" description="Low complexity" evidence="12">
    <location>
        <begin position="118"/>
        <end position="135"/>
    </location>
</feature>
<dbReference type="InterPro" id="IPR022263">
    <property type="entry name" value="KxYKxGKxW"/>
</dbReference>
<dbReference type="GO" id="GO:0046527">
    <property type="term" value="F:glucosyltransferase activity"/>
    <property type="evidence" value="ECO:0007669"/>
    <property type="project" value="InterPro"/>
</dbReference>
<feature type="chain" id="PRO_5001589741" description="dextransucrase" evidence="13">
    <location>
        <begin position="42"/>
        <end position="1527"/>
    </location>
</feature>
<keyword evidence="7 13" id="KW-0732">Signal</keyword>
<reference evidence="15 16" key="2">
    <citation type="submission" date="2014-05" db="EMBL/GenBank/DDBJ databases">
        <title>Genome sequence of Streptococcus gallolyticus.</title>
        <authorList>
            <person name="Del Campo R."/>
        </authorList>
    </citation>
    <scope>NUCLEOTIDE SEQUENCE [LARGE SCALE GENOMIC DNA]</scope>
    <source>
        <strain evidence="15 16">LMG17956</strain>
    </source>
</reference>
<organism evidence="15 16">
    <name type="scientific">Streptococcus gallolyticus</name>
    <dbReference type="NCBI Taxonomy" id="315405"/>
    <lineage>
        <taxon>Bacteria</taxon>
        <taxon>Bacillati</taxon>
        <taxon>Bacillota</taxon>
        <taxon>Bacilli</taxon>
        <taxon>Lactobacillales</taxon>
        <taxon>Streptococcaceae</taxon>
        <taxon>Streptococcus</taxon>
    </lineage>
</organism>
<feature type="compositionally biased region" description="Basic and acidic residues" evidence="12">
    <location>
        <begin position="137"/>
        <end position="146"/>
    </location>
</feature>
<feature type="signal peptide" evidence="13">
    <location>
        <begin position="1"/>
        <end position="41"/>
    </location>
</feature>
<dbReference type="InterPro" id="IPR027636">
    <property type="entry name" value="Glucan-bd_rpt"/>
</dbReference>
<keyword evidence="6 15" id="KW-0808">Transferase</keyword>
<comment type="caution">
    <text evidence="15">The sequence shown here is derived from an EMBL/GenBank/DDBJ whole genome shotgun (WGS) entry which is preliminary data.</text>
</comment>
<feature type="compositionally biased region" description="Low complexity" evidence="12">
    <location>
        <begin position="1511"/>
        <end position="1527"/>
    </location>
</feature>
<dbReference type="Gene3D" id="2.30.30.420">
    <property type="entry name" value="glucansucrase"/>
    <property type="match status" value="1"/>
</dbReference>
<dbReference type="InterPro" id="IPR018337">
    <property type="entry name" value="Cell_wall/Cho-bd_repeat"/>
</dbReference>
<dbReference type="PROSITE" id="PS51170">
    <property type="entry name" value="CW"/>
    <property type="match status" value="2"/>
</dbReference>
<dbReference type="Gene3D" id="3.20.20.470">
    <property type="entry name" value="Glucansucrase"/>
    <property type="match status" value="1"/>
</dbReference>
<dbReference type="InterPro" id="IPR017853">
    <property type="entry name" value="GH"/>
</dbReference>
<proteinExistence type="inferred from homology"/>
<dbReference type="Pfam" id="PF19258">
    <property type="entry name" value="KxYKxGKxW_sig"/>
    <property type="match status" value="1"/>
</dbReference>
<sequence>MEKKMHYKLHKVKKQWVTIAVTTLVLVVGLGAAPSTQVVTADETSAVTLTRGSDSPGASVDSSKTQAMDTTIINSDTVTEASTSTTGEDTTIASDDSQKVTDTTTAQGEQKTTKNTAEEVSQTSSTSTDETTTVSAEDEKSTKDPDTTTTTDASSDKVSDKTEETADADKENNSETETSDDKTKDALAEEVSHSAVSETGESTDQLSLDNIKKIDGKYYYVQADGSVKKNFAITINGQLLYFDAETGALTSTSTYSFTEGLTNLVDNFSKNNQAYDSTEKSFELVDGYLTANSWYRPTKVLENGETWVDSTEESFRPLIMAWWPDVDTQINYLNSMSEYFGLNKKYSASDSQASLNVAAEAIQVKIEQEIARRGSTEWLREVISSFVTTQDKWNMNSEDRDTDHLQGGALLYVNSDLTEWANSDYRLLNRAPTYQTGETKYYKADRTGGYDFLLANDVDNSNPVVQAEQLNQLYYLMNWGKIVFGDADANFDGVRVDAVDNVDADLLQIYTNLFEAAYGVDKTEAQALAHISILEAWSFNDPDYNHDTNGAALAIDNGLRMAFLDALTRPLDSRTNLESLIHNDLGMTDRTVDSAYGDTMPSYAFVRAHDSEVQGIIASIIAGQINPKTDGFTFTLDELQKAFEIYNADMNSVHKKYTHFNIPAAYALLLTNMESVPRVYYGDLFTDNGQYMAVKSPYYDQITALLKSRIKYAAGGQAMNVQYPDGAGAGILTSVRFGYGIMTADQKVTDDSVTTSGIVTIVSNNPNLKLNSSDKIAVQVGLAHAGQYYRPLLSPTENGLQVFLNDSDTDITKLVDENGYIYFTGDEIKGFETVDMNGFLTVWVPVGAAADQDIRVKASTEAKKDGELTYETSAALDSQVIFEGFSNFQDFVQDPSQYTNKVIAENADLFASWGITSFELAPQYVSSTDGTFLDSIIQNGYAFTDRYDLAMSKNNKYGSAEDLRNAIKALHARGIQVIADWVPDQIYALPGEEIVTATRVNDYGEEREGAQIKNKPYAANTKSSGEDYQAQYGGEFLEYLQENYPELFEKVMISTGETIDPSTKIKVWKAEYFNGTNILGKGADYVLNDAATGTYFTVTENGAFLPKQMTSDTAQTGFYYDGTGMTYYSTSGYQAKSSFVLYNGNRYYFDENGHMVTGMREIDGQTYYFLPNGIELCDAIYEDANGNQYYFGKSGNRYAGHYYAFETTSTVDGVTKTTTNWRYFDENGVMARGLVKIGNDYQYYDDNGNQIKGQLVTDKDGNTRYFKADSGAMVVGEFALVNGSWYYFDENGVAVKGAQTINGQQLYFDENGVQAKGIFVTNEDGTRSYYDAKSGEKFVGDFFTTGDNHWYYADENGNLATGSQVIRGQKLYFAADGLQAKGIFVTDAEGNRHFYDPDSGDLAENKFIADGDDWYYFDETGYVVTGDQVINGQHLYFDENGVQAKGIFVTDINGNKRYYDAQTGEMVVSQTLSVDGVEYTFGADGVAVVNTQDSDKQSESIDETQVKPDNTTIAETEISSSSAEQTM</sequence>
<feature type="compositionally biased region" description="Polar residues" evidence="12">
    <location>
        <begin position="194"/>
        <end position="204"/>
    </location>
</feature>
<feature type="compositionally biased region" description="Basic and acidic residues" evidence="12">
    <location>
        <begin position="154"/>
        <end position="192"/>
    </location>
</feature>
<feature type="region of interest" description="Disordered" evidence="12">
    <location>
        <begin position="1492"/>
        <end position="1527"/>
    </location>
</feature>
<evidence type="ECO:0000256" key="3">
    <source>
        <dbReference type="ARBA" id="ARBA00009247"/>
    </source>
</evidence>
<dbReference type="Proteomes" id="UP000027584">
    <property type="component" value="Unassembled WGS sequence"/>
</dbReference>
<dbReference type="EMBL" id="CCBC010000034">
    <property type="protein sequence ID" value="CDO16964.1"/>
    <property type="molecule type" value="Genomic_DNA"/>
</dbReference>
<protein>
    <recommendedName>
        <fullName evidence="4">dextransucrase</fullName>
        <ecNumber evidence="4">2.4.1.5</ecNumber>
    </recommendedName>
    <alternativeName>
        <fullName evidence="9">Dextransucrase</fullName>
    </alternativeName>
    <alternativeName>
        <fullName evidence="10">Sucrose 6-glucosyltransferase</fullName>
    </alternativeName>
</protein>
<evidence type="ECO:0000259" key="14">
    <source>
        <dbReference type="Pfam" id="PF02324"/>
    </source>
</evidence>
<evidence type="ECO:0000256" key="1">
    <source>
        <dbReference type="ARBA" id="ARBA00001152"/>
    </source>
</evidence>
<evidence type="ECO:0000256" key="7">
    <source>
        <dbReference type="ARBA" id="ARBA00022729"/>
    </source>
</evidence>
<evidence type="ECO:0000256" key="4">
    <source>
        <dbReference type="ARBA" id="ARBA00012592"/>
    </source>
</evidence>
<dbReference type="Pfam" id="PF01473">
    <property type="entry name" value="Choline_bind_1"/>
    <property type="match status" value="2"/>
</dbReference>
<accession>A0A060RJ34</accession>
<reference evidence="15 16" key="1">
    <citation type="submission" date="2014-02" db="EMBL/GenBank/DDBJ databases">
        <authorList>
            <person name="Manrique M."/>
        </authorList>
    </citation>
    <scope>NUCLEOTIDE SEQUENCE [LARGE SCALE GENOMIC DNA]</scope>
    <source>
        <strain evidence="15 16">LMG17956</strain>
    </source>
</reference>
<dbReference type="SUPFAM" id="SSF69360">
    <property type="entry name" value="Cell wall binding repeat"/>
    <property type="match status" value="3"/>
</dbReference>
<comment type="catalytic activity">
    <reaction evidence="1">
        <text>[(1-&gt;6)-alpha-D-glucosyl](n) + sucrose = [(1-&gt;6)-alpha-D-glucosyl](n+1) + D-fructose</text>
        <dbReference type="Rhea" id="RHEA:18825"/>
        <dbReference type="Rhea" id="RHEA-COMP:11144"/>
        <dbReference type="Rhea" id="RHEA-COMP:11145"/>
        <dbReference type="ChEBI" id="CHEBI:17992"/>
        <dbReference type="ChEBI" id="CHEBI:18269"/>
        <dbReference type="ChEBI" id="CHEBI:37721"/>
        <dbReference type="EC" id="2.4.1.5"/>
    </reaction>
</comment>
<feature type="repeat" description="Cell wall-binding" evidence="11">
    <location>
        <begin position="1136"/>
        <end position="1155"/>
    </location>
</feature>
<comment type="function">
    <text evidence="2">Production of extracellular glucans, that are thought to play a key role in the development of the dental plaque because of their ability to adhere to smooth surfaces and mediate the aggregation of bacterial cells and food debris.</text>
</comment>
<evidence type="ECO:0000256" key="10">
    <source>
        <dbReference type="ARBA" id="ARBA00032238"/>
    </source>
</evidence>
<feature type="compositionally biased region" description="Polar residues" evidence="12">
    <location>
        <begin position="60"/>
        <end position="115"/>
    </location>
</feature>